<name>A0AAP0F1X2_9MAGN</name>
<accession>A0AAP0F1X2</accession>
<dbReference type="Pfam" id="PF03478">
    <property type="entry name" value="Beta-prop_KIB1-4"/>
    <property type="match status" value="1"/>
</dbReference>
<organism evidence="3 4">
    <name type="scientific">Stephania japonica</name>
    <dbReference type="NCBI Taxonomy" id="461633"/>
    <lineage>
        <taxon>Eukaryota</taxon>
        <taxon>Viridiplantae</taxon>
        <taxon>Streptophyta</taxon>
        <taxon>Embryophyta</taxon>
        <taxon>Tracheophyta</taxon>
        <taxon>Spermatophyta</taxon>
        <taxon>Magnoliopsida</taxon>
        <taxon>Ranunculales</taxon>
        <taxon>Menispermaceae</taxon>
        <taxon>Menispermoideae</taxon>
        <taxon>Cissampelideae</taxon>
        <taxon>Stephania</taxon>
    </lineage>
</organism>
<evidence type="ECO:0000313" key="2">
    <source>
        <dbReference type="EMBL" id="KAK9103116.1"/>
    </source>
</evidence>
<dbReference type="InterPro" id="IPR036047">
    <property type="entry name" value="F-box-like_dom_sf"/>
</dbReference>
<proteinExistence type="predicted"/>
<dbReference type="EMBL" id="JBBNAE010000008">
    <property type="protein sequence ID" value="KAK9103116.1"/>
    <property type="molecule type" value="Genomic_DNA"/>
</dbReference>
<dbReference type="SMART" id="SM00256">
    <property type="entry name" value="FBOX"/>
    <property type="match status" value="1"/>
</dbReference>
<dbReference type="PANTHER" id="PTHR44259">
    <property type="entry name" value="OS07G0183000 PROTEIN-RELATED"/>
    <property type="match status" value="1"/>
</dbReference>
<dbReference type="EMBL" id="JBBNAE010000008">
    <property type="protein sequence ID" value="KAK9103121.1"/>
    <property type="molecule type" value="Genomic_DNA"/>
</dbReference>
<dbReference type="Pfam" id="PF00646">
    <property type="entry name" value="F-box"/>
    <property type="match status" value="1"/>
</dbReference>
<evidence type="ECO:0000259" key="1">
    <source>
        <dbReference type="SMART" id="SM00256"/>
    </source>
</evidence>
<sequence length="354" mass="40833">MDQYGELPDDMLHLIVRKLSSLVCYAAFRSVCRRWRSFSLQHYKYLVLPQPPWLMFPNSTKPPSRVYDLYTFDGTRQFFQFETPENCERRWSSGSWLIFTDKKEKKIRVWNPLSSIHILLPNIADQLKSGESALPNKIIVSCSGPLIKNRNDVIFGVVYNDKKLAFMRLRDKAWTIVEVDLLHTLPRPSSKELEIIFKDIAFYHGKLYVVNQLGKVYVCEEAVHAPSSNDYHRVHHAKAELLIDNSYNMQGLDPKTMDIKHYLVEVDGELMHIISITGCSTSAVVPETSGVVYLRVDEDSGEAGATKSYNCKLIAFDYFKKKQDFSILFEAKNCDFGYQPPGWIIPRHTQQIGH</sequence>
<dbReference type="SUPFAM" id="SSF81383">
    <property type="entry name" value="F-box domain"/>
    <property type="match status" value="1"/>
</dbReference>
<dbReference type="Proteomes" id="UP001417504">
    <property type="component" value="Unassembled WGS sequence"/>
</dbReference>
<gene>
    <name evidence="2" type="ORF">Sjap_020370</name>
    <name evidence="3" type="ORF">Sjap_020375</name>
</gene>
<feature type="domain" description="F-box" evidence="1">
    <location>
        <begin position="7"/>
        <end position="48"/>
    </location>
</feature>
<comment type="caution">
    <text evidence="3">The sequence shown here is derived from an EMBL/GenBank/DDBJ whole genome shotgun (WGS) entry which is preliminary data.</text>
</comment>
<evidence type="ECO:0000313" key="4">
    <source>
        <dbReference type="Proteomes" id="UP001417504"/>
    </source>
</evidence>
<protein>
    <recommendedName>
        <fullName evidence="1">F-box domain-containing protein</fullName>
    </recommendedName>
</protein>
<dbReference type="InterPro" id="IPR050942">
    <property type="entry name" value="F-box_BR-signaling"/>
</dbReference>
<dbReference type="InterPro" id="IPR005174">
    <property type="entry name" value="KIB1-4_b-propeller"/>
</dbReference>
<dbReference type="InterPro" id="IPR001810">
    <property type="entry name" value="F-box_dom"/>
</dbReference>
<dbReference type="AlphaFoldDB" id="A0AAP0F1X2"/>
<keyword evidence="4" id="KW-1185">Reference proteome</keyword>
<reference evidence="3 4" key="1">
    <citation type="submission" date="2024-01" db="EMBL/GenBank/DDBJ databases">
        <title>Genome assemblies of Stephania.</title>
        <authorList>
            <person name="Yang L."/>
        </authorList>
    </citation>
    <scope>NUCLEOTIDE SEQUENCE [LARGE SCALE GENOMIC DNA]</scope>
    <source>
        <strain evidence="3">QJT</strain>
        <tissue evidence="3">Leaf</tissue>
    </source>
</reference>
<evidence type="ECO:0000313" key="3">
    <source>
        <dbReference type="EMBL" id="KAK9103121.1"/>
    </source>
</evidence>